<sequence length="478" mass="54435">METAVPVTYNVTNHDMNAVAHRRMMAPHHHEQNMAYFSNPAAISYSTPLQPPSFGGFSNLLNGHPHHTPYQGYFHSHPNPHVNSQPQPQSQPQHHHPHPPQHPQHPHPHQPHQPRLATDTAPVQQLSDIRHVKTPNPRLIRPSPPKEDPVPPPAPQRVNVVPSRNVEQIESQKPTPKPEVEFGTEVDTLMKTIQAKPQTLSSPQAEHQLPPLQQKYGNGWIHPATYANQINGNQGMFPNAPQDRVPSTNQKPRKYECTLPQCRKSFFQKTHLDIHMRAHTGDKPFICKEPSCGQKFSQLGNLKTHERRHTGEKPYSCDICHKRFAQRGNVRAHKITHEQAKPYTCRLDDCGKQFTQLGNLKSHQNKFHAQTLRNLTLRFSTITDTDRMSPQDKELWDYFSTLYRNSNKGIKGRGKDRRVSTAKRSTSTYDRSASDSEDESKGGRSRSYDRASVIMTSSSDEPGYREQIYHNRGGVGHQ</sequence>
<feature type="compositionally biased region" description="Basic residues" evidence="10">
    <location>
        <begin position="93"/>
        <end position="112"/>
    </location>
</feature>
<evidence type="ECO:0000256" key="9">
    <source>
        <dbReference type="PROSITE-ProRule" id="PRU00042"/>
    </source>
</evidence>
<feature type="compositionally biased region" description="Basic and acidic residues" evidence="10">
    <location>
        <begin position="439"/>
        <end position="449"/>
    </location>
</feature>
<keyword evidence="8" id="KW-0539">Nucleus</keyword>
<feature type="domain" description="C2H2-type" evidence="11">
    <location>
        <begin position="343"/>
        <end position="369"/>
    </location>
</feature>
<feature type="region of interest" description="Disordered" evidence="10">
    <location>
        <begin position="407"/>
        <end position="478"/>
    </location>
</feature>
<organism evidence="12 13">
    <name type="scientific">Helicocarpus griseus UAMH5409</name>
    <dbReference type="NCBI Taxonomy" id="1447875"/>
    <lineage>
        <taxon>Eukaryota</taxon>
        <taxon>Fungi</taxon>
        <taxon>Dikarya</taxon>
        <taxon>Ascomycota</taxon>
        <taxon>Pezizomycotina</taxon>
        <taxon>Eurotiomycetes</taxon>
        <taxon>Eurotiomycetidae</taxon>
        <taxon>Onygenales</taxon>
        <taxon>Ajellomycetaceae</taxon>
        <taxon>Helicocarpus</taxon>
    </lineage>
</organism>
<evidence type="ECO:0000313" key="12">
    <source>
        <dbReference type="EMBL" id="PGH14438.1"/>
    </source>
</evidence>
<dbReference type="PROSITE" id="PS50157">
    <property type="entry name" value="ZINC_FINGER_C2H2_2"/>
    <property type="match status" value="4"/>
</dbReference>
<feature type="compositionally biased region" description="Polar residues" evidence="10">
    <location>
        <begin position="422"/>
        <end position="431"/>
    </location>
</feature>
<keyword evidence="3" id="KW-0677">Repeat</keyword>
<dbReference type="FunFam" id="3.30.160.60:FF:000100">
    <property type="entry name" value="Zinc finger 45-like"/>
    <property type="match status" value="1"/>
</dbReference>
<dbReference type="Gene3D" id="3.30.160.60">
    <property type="entry name" value="Classic Zinc Finger"/>
    <property type="match status" value="4"/>
</dbReference>
<evidence type="ECO:0000256" key="5">
    <source>
        <dbReference type="ARBA" id="ARBA00022833"/>
    </source>
</evidence>
<dbReference type="GO" id="GO:0000978">
    <property type="term" value="F:RNA polymerase II cis-regulatory region sequence-specific DNA binding"/>
    <property type="evidence" value="ECO:0007669"/>
    <property type="project" value="UniProtKB-ARBA"/>
</dbReference>
<keyword evidence="7" id="KW-0804">Transcription</keyword>
<dbReference type="InterPro" id="IPR036236">
    <property type="entry name" value="Znf_C2H2_sf"/>
</dbReference>
<keyword evidence="2" id="KW-0479">Metal-binding</keyword>
<dbReference type="PANTHER" id="PTHR23235">
    <property type="entry name" value="KRUEPPEL-LIKE TRANSCRIPTION FACTOR"/>
    <property type="match status" value="1"/>
</dbReference>
<dbReference type="PANTHER" id="PTHR23235:SF120">
    <property type="entry name" value="KRUPPEL-LIKE FACTOR 15"/>
    <property type="match status" value="1"/>
</dbReference>
<comment type="subcellular location">
    <subcellularLocation>
        <location evidence="1">Nucleus</location>
    </subcellularLocation>
</comment>
<keyword evidence="13" id="KW-1185">Reference proteome</keyword>
<evidence type="ECO:0000256" key="4">
    <source>
        <dbReference type="ARBA" id="ARBA00022771"/>
    </source>
</evidence>
<keyword evidence="5" id="KW-0862">Zinc</keyword>
<evidence type="ECO:0000256" key="10">
    <source>
        <dbReference type="SAM" id="MobiDB-lite"/>
    </source>
</evidence>
<feature type="compositionally biased region" description="Low complexity" evidence="10">
    <location>
        <begin position="77"/>
        <end position="92"/>
    </location>
</feature>
<dbReference type="FunFam" id="3.30.160.60:FF:000446">
    <property type="entry name" value="Zinc finger protein"/>
    <property type="match status" value="1"/>
</dbReference>
<dbReference type="OrthoDB" id="427030at2759"/>
<evidence type="ECO:0000256" key="6">
    <source>
        <dbReference type="ARBA" id="ARBA00023015"/>
    </source>
</evidence>
<name>A0A2B7Y0W1_9EURO</name>
<keyword evidence="4 9" id="KW-0863">Zinc-finger</keyword>
<dbReference type="InterPro" id="IPR013087">
    <property type="entry name" value="Znf_C2H2_type"/>
</dbReference>
<evidence type="ECO:0000256" key="1">
    <source>
        <dbReference type="ARBA" id="ARBA00004123"/>
    </source>
</evidence>
<dbReference type="Pfam" id="PF00096">
    <property type="entry name" value="zf-C2H2"/>
    <property type="match status" value="4"/>
</dbReference>
<reference evidence="12 13" key="1">
    <citation type="submission" date="2017-10" db="EMBL/GenBank/DDBJ databases">
        <title>Comparative genomics in systemic dimorphic fungi from Ajellomycetaceae.</title>
        <authorList>
            <person name="Munoz J.F."/>
            <person name="Mcewen J.G."/>
            <person name="Clay O.K."/>
            <person name="Cuomo C.A."/>
        </authorList>
    </citation>
    <scope>NUCLEOTIDE SEQUENCE [LARGE SCALE GENOMIC DNA]</scope>
    <source>
        <strain evidence="12 13">UAMH5409</strain>
    </source>
</reference>
<comment type="caution">
    <text evidence="12">The sequence shown here is derived from an EMBL/GenBank/DDBJ whole genome shotgun (WGS) entry which is preliminary data.</text>
</comment>
<dbReference type="AlphaFoldDB" id="A0A2B7Y0W1"/>
<dbReference type="GO" id="GO:0005634">
    <property type="term" value="C:nucleus"/>
    <property type="evidence" value="ECO:0007669"/>
    <property type="project" value="UniProtKB-SubCell"/>
</dbReference>
<gene>
    <name evidence="12" type="ORF">AJ79_03081</name>
</gene>
<accession>A0A2B7Y0W1</accession>
<dbReference type="PROSITE" id="PS00028">
    <property type="entry name" value="ZINC_FINGER_C2H2_1"/>
    <property type="match status" value="4"/>
</dbReference>
<proteinExistence type="predicted"/>
<protein>
    <recommendedName>
        <fullName evidence="11">C2H2-type domain-containing protein</fullName>
    </recommendedName>
</protein>
<dbReference type="FunFam" id="3.30.160.60:FF:000072">
    <property type="entry name" value="zinc finger protein 143 isoform X1"/>
    <property type="match status" value="1"/>
</dbReference>
<evidence type="ECO:0000256" key="7">
    <source>
        <dbReference type="ARBA" id="ARBA00023163"/>
    </source>
</evidence>
<keyword evidence="6" id="KW-0805">Transcription regulation</keyword>
<dbReference type="FunFam" id="3.30.160.60:FF:001289">
    <property type="entry name" value="Zinc finger protein 574"/>
    <property type="match status" value="1"/>
</dbReference>
<feature type="domain" description="C2H2-type" evidence="11">
    <location>
        <begin position="315"/>
        <end position="342"/>
    </location>
</feature>
<evidence type="ECO:0000259" key="11">
    <source>
        <dbReference type="PROSITE" id="PS50157"/>
    </source>
</evidence>
<dbReference type="STRING" id="1447875.A0A2B7Y0W1"/>
<evidence type="ECO:0000256" key="3">
    <source>
        <dbReference type="ARBA" id="ARBA00022737"/>
    </source>
</evidence>
<evidence type="ECO:0000256" key="8">
    <source>
        <dbReference type="ARBA" id="ARBA00023242"/>
    </source>
</evidence>
<feature type="domain" description="C2H2-type" evidence="11">
    <location>
        <begin position="255"/>
        <end position="284"/>
    </location>
</feature>
<dbReference type="Proteomes" id="UP000223968">
    <property type="component" value="Unassembled WGS sequence"/>
</dbReference>
<feature type="domain" description="C2H2-type" evidence="11">
    <location>
        <begin position="285"/>
        <end position="314"/>
    </location>
</feature>
<evidence type="ECO:0000313" key="13">
    <source>
        <dbReference type="Proteomes" id="UP000223968"/>
    </source>
</evidence>
<dbReference type="EMBL" id="PDNB01000035">
    <property type="protein sequence ID" value="PGH14438.1"/>
    <property type="molecule type" value="Genomic_DNA"/>
</dbReference>
<dbReference type="SMART" id="SM00355">
    <property type="entry name" value="ZnF_C2H2"/>
    <property type="match status" value="4"/>
</dbReference>
<feature type="region of interest" description="Disordered" evidence="10">
    <location>
        <begin position="56"/>
        <end position="158"/>
    </location>
</feature>
<dbReference type="GO" id="GO:0000981">
    <property type="term" value="F:DNA-binding transcription factor activity, RNA polymerase II-specific"/>
    <property type="evidence" value="ECO:0007669"/>
    <property type="project" value="UniProtKB-ARBA"/>
</dbReference>
<dbReference type="SUPFAM" id="SSF57667">
    <property type="entry name" value="beta-beta-alpha zinc fingers"/>
    <property type="match status" value="2"/>
</dbReference>
<dbReference type="GO" id="GO:0008270">
    <property type="term" value="F:zinc ion binding"/>
    <property type="evidence" value="ECO:0007669"/>
    <property type="project" value="UniProtKB-KW"/>
</dbReference>
<evidence type="ECO:0000256" key="2">
    <source>
        <dbReference type="ARBA" id="ARBA00022723"/>
    </source>
</evidence>